<feature type="compositionally biased region" description="Acidic residues" evidence="1">
    <location>
        <begin position="231"/>
        <end position="251"/>
    </location>
</feature>
<proteinExistence type="predicted"/>
<dbReference type="EMBL" id="KZ155774">
    <property type="protein sequence ID" value="OUS48538.1"/>
    <property type="molecule type" value="Genomic_DNA"/>
</dbReference>
<name>A0A1Y5IG43_OSTTA</name>
<feature type="region of interest" description="Disordered" evidence="1">
    <location>
        <begin position="230"/>
        <end position="251"/>
    </location>
</feature>
<evidence type="ECO:0000256" key="1">
    <source>
        <dbReference type="SAM" id="MobiDB-lite"/>
    </source>
</evidence>
<organism evidence="2">
    <name type="scientific">Ostreococcus tauri</name>
    <name type="common">Marine green alga</name>
    <dbReference type="NCBI Taxonomy" id="70448"/>
    <lineage>
        <taxon>Eukaryota</taxon>
        <taxon>Viridiplantae</taxon>
        <taxon>Chlorophyta</taxon>
        <taxon>Mamiellophyceae</taxon>
        <taxon>Mamiellales</taxon>
        <taxon>Bathycoccaceae</taxon>
        <taxon>Ostreococcus</taxon>
    </lineage>
</organism>
<evidence type="ECO:0000313" key="2">
    <source>
        <dbReference type="EMBL" id="OUS48538.1"/>
    </source>
</evidence>
<reference evidence="2" key="1">
    <citation type="submission" date="2017-04" db="EMBL/GenBank/DDBJ databases">
        <title>Population genomics of picophytoplankton unveils novel chromosome hypervariability.</title>
        <authorList>
            <consortium name="DOE Joint Genome Institute"/>
            <person name="Blanc-Mathieu R."/>
            <person name="Krasovec M."/>
            <person name="Hebrard M."/>
            <person name="Yau S."/>
            <person name="Desgranges E."/>
            <person name="Martin J."/>
            <person name="Schackwitz W."/>
            <person name="Kuo A."/>
            <person name="Salin G."/>
            <person name="Donnadieu C."/>
            <person name="Desdevises Y."/>
            <person name="Sanchez-Ferandin S."/>
            <person name="Moreau H."/>
            <person name="Rivals E."/>
            <person name="Grigoriev I.V."/>
            <person name="Grimsley N."/>
            <person name="Eyre-Walker A."/>
            <person name="Piganeau G."/>
        </authorList>
    </citation>
    <scope>NUCLEOTIDE SEQUENCE [LARGE SCALE GENOMIC DNA]</scope>
    <source>
        <strain evidence="2">RCC 1115</strain>
    </source>
</reference>
<dbReference type="Proteomes" id="UP000195557">
    <property type="component" value="Unassembled WGS sequence"/>
</dbReference>
<accession>A0A1Y5IG43</accession>
<gene>
    <name evidence="2" type="ORF">BE221DRAFT_144250</name>
</gene>
<protein>
    <submittedName>
        <fullName evidence="2">Uncharacterized protein</fullName>
    </submittedName>
</protein>
<dbReference type="AlphaFoldDB" id="A0A1Y5IG43"/>
<sequence>MEGLFRAYGEFVREARRWTSYDPESPNGQRPPWEESLETAIREGPWPCWDSNIPESDFVDEPTFTSFASAPEKYDPFKERVMAHKARVRRENVEKMKKTREEVKAQRFMSLAEDVRLKNKPEDDESAWDHEKIVDLINFPDDIRAKMMNCSVEIYDPRVPYDFSGMGAPPPTTEEFLESIGRLQPEGESDLDRVAKIAAKYGSKVPELVEEDPAAILQTRSDYELQSAMDIGDDGEIASEEISDLVDSGDD</sequence>